<dbReference type="PROSITE" id="PS50197">
    <property type="entry name" value="BEACH"/>
    <property type="match status" value="1"/>
</dbReference>
<dbReference type="SUPFAM" id="SSF81837">
    <property type="entry name" value="BEACH domain"/>
    <property type="match status" value="1"/>
</dbReference>
<gene>
    <name evidence="2" type="ORF">VitviT2T_018243</name>
</gene>
<dbReference type="PANTHER" id="PTHR13743">
    <property type="entry name" value="BEIGE/BEACH-RELATED"/>
    <property type="match status" value="1"/>
</dbReference>
<dbReference type="PANTHER" id="PTHR13743:SF157">
    <property type="entry name" value="BEACH DOMAIN-CONTAINING PROTEIN C2"/>
    <property type="match status" value="1"/>
</dbReference>
<dbReference type="InterPro" id="IPR050865">
    <property type="entry name" value="BEACH_Domain"/>
</dbReference>
<reference evidence="2 3" key="1">
    <citation type="journal article" date="2023" name="Hortic Res">
        <title>The complete reference genome for grapevine (Vitis vinifera L.) genetics and breeding.</title>
        <authorList>
            <person name="Shi X."/>
            <person name="Cao S."/>
            <person name="Wang X."/>
            <person name="Huang S."/>
            <person name="Wang Y."/>
            <person name="Liu Z."/>
            <person name="Liu W."/>
            <person name="Leng X."/>
            <person name="Peng Y."/>
            <person name="Wang N."/>
            <person name="Wang Y."/>
            <person name="Ma Z."/>
            <person name="Xu X."/>
            <person name="Zhang F."/>
            <person name="Xue H."/>
            <person name="Zhong H."/>
            <person name="Wang Y."/>
            <person name="Zhang K."/>
            <person name="Velt A."/>
            <person name="Avia K."/>
            <person name="Holtgrawe D."/>
            <person name="Grimplet J."/>
            <person name="Matus J.T."/>
            <person name="Ware D."/>
            <person name="Wu X."/>
            <person name="Wang H."/>
            <person name="Liu C."/>
            <person name="Fang Y."/>
            <person name="Rustenholz C."/>
            <person name="Cheng Z."/>
            <person name="Xiao H."/>
            <person name="Zhou Y."/>
        </authorList>
    </citation>
    <scope>NUCLEOTIDE SEQUENCE [LARGE SCALE GENOMIC DNA]</scope>
    <source>
        <strain evidence="3">cv. Pinot noir / PN40024</strain>
        <tissue evidence="2">Leaf</tissue>
    </source>
</reference>
<keyword evidence="3" id="KW-1185">Reference proteome</keyword>
<sequence>MLSNIGSTWNGVFEDMSDVKESIPELFYFPEILTNESSVDFIHKHRMALESEYVSAHLHEWIDLIFGYKQRGNEAILTNNVFFYITYEGTVDVDKITDPVQQRAV</sequence>
<proteinExistence type="predicted"/>
<evidence type="ECO:0000313" key="3">
    <source>
        <dbReference type="Proteomes" id="UP001227230"/>
    </source>
</evidence>
<dbReference type="Gene3D" id="1.10.1540.10">
    <property type="entry name" value="BEACH domain"/>
    <property type="match status" value="2"/>
</dbReference>
<organism evidence="2 3">
    <name type="scientific">Vitis vinifera</name>
    <name type="common">Grape</name>
    <dbReference type="NCBI Taxonomy" id="29760"/>
    <lineage>
        <taxon>Eukaryota</taxon>
        <taxon>Viridiplantae</taxon>
        <taxon>Streptophyta</taxon>
        <taxon>Embryophyta</taxon>
        <taxon>Tracheophyta</taxon>
        <taxon>Spermatophyta</taxon>
        <taxon>Magnoliopsida</taxon>
        <taxon>eudicotyledons</taxon>
        <taxon>Gunneridae</taxon>
        <taxon>Pentapetalae</taxon>
        <taxon>rosids</taxon>
        <taxon>Vitales</taxon>
        <taxon>Vitaceae</taxon>
        <taxon>Viteae</taxon>
        <taxon>Vitis</taxon>
    </lineage>
</organism>
<evidence type="ECO:0000259" key="1">
    <source>
        <dbReference type="PROSITE" id="PS50197"/>
    </source>
</evidence>
<dbReference type="SMART" id="SM01026">
    <property type="entry name" value="Beach"/>
    <property type="match status" value="1"/>
</dbReference>
<protein>
    <recommendedName>
        <fullName evidence="1">BEACH domain-containing protein</fullName>
    </recommendedName>
</protein>
<evidence type="ECO:0000313" key="2">
    <source>
        <dbReference type="EMBL" id="WJZ99828.1"/>
    </source>
</evidence>
<accession>A0ABY9CXE9</accession>
<dbReference type="InterPro" id="IPR036372">
    <property type="entry name" value="BEACH_dom_sf"/>
</dbReference>
<dbReference type="InterPro" id="IPR000409">
    <property type="entry name" value="BEACH_dom"/>
</dbReference>
<name>A0ABY9CXE9_VITVI</name>
<feature type="domain" description="BEACH" evidence="1">
    <location>
        <begin position="1"/>
        <end position="105"/>
    </location>
</feature>
<dbReference type="Proteomes" id="UP001227230">
    <property type="component" value="Chromosome 12"/>
</dbReference>
<dbReference type="EMBL" id="CP126659">
    <property type="protein sequence ID" value="WJZ99828.1"/>
    <property type="molecule type" value="Genomic_DNA"/>
</dbReference>
<dbReference type="Pfam" id="PF02138">
    <property type="entry name" value="Beach"/>
    <property type="match status" value="1"/>
</dbReference>